<keyword evidence="2" id="KW-1185">Reference proteome</keyword>
<dbReference type="PATRIC" id="fig|1173020.3.peg.3181"/>
<dbReference type="Proteomes" id="UP000010366">
    <property type="component" value="Chromosome"/>
</dbReference>
<dbReference type="PANTHER" id="PTHR37946">
    <property type="entry name" value="SLL1969 PROTEIN"/>
    <property type="match status" value="1"/>
</dbReference>
<protein>
    <submittedName>
        <fullName evidence="1">Alpha/beta hydrolase family protein</fullName>
    </submittedName>
</protein>
<dbReference type="Gene3D" id="3.40.50.1820">
    <property type="entry name" value="alpha/beta hydrolase"/>
    <property type="match status" value="1"/>
</dbReference>
<keyword evidence="1" id="KW-0378">Hydrolase</keyword>
<dbReference type="KEGG" id="cmp:Cha6605_2788"/>
<evidence type="ECO:0000313" key="2">
    <source>
        <dbReference type="Proteomes" id="UP000010366"/>
    </source>
</evidence>
<dbReference type="AlphaFoldDB" id="K9UGA4"/>
<dbReference type="EMBL" id="CP003600">
    <property type="protein sequence ID" value="AFY93825.1"/>
    <property type="molecule type" value="Genomic_DNA"/>
</dbReference>
<name>K9UGA4_CHAP6</name>
<evidence type="ECO:0000313" key="1">
    <source>
        <dbReference type="EMBL" id="AFY93825.1"/>
    </source>
</evidence>
<dbReference type="Pfam" id="PF02089">
    <property type="entry name" value="Palm_thioest"/>
    <property type="match status" value="1"/>
</dbReference>
<reference evidence="1 2" key="1">
    <citation type="submission" date="2012-05" db="EMBL/GenBank/DDBJ databases">
        <title>Finished chromosome of genome of Chamaesiphon sp. PCC 6605.</title>
        <authorList>
            <consortium name="US DOE Joint Genome Institute"/>
            <person name="Gugger M."/>
            <person name="Coursin T."/>
            <person name="Rippka R."/>
            <person name="Tandeau De Marsac N."/>
            <person name="Huntemann M."/>
            <person name="Wei C.-L."/>
            <person name="Han J."/>
            <person name="Detter J.C."/>
            <person name="Han C."/>
            <person name="Tapia R."/>
            <person name="Chen A."/>
            <person name="Kyrpides N."/>
            <person name="Mavromatis K."/>
            <person name="Markowitz V."/>
            <person name="Szeto E."/>
            <person name="Ivanova N."/>
            <person name="Pagani I."/>
            <person name="Pati A."/>
            <person name="Goodwin L."/>
            <person name="Nordberg H.P."/>
            <person name="Cantor M.N."/>
            <person name="Hua S.X."/>
            <person name="Woyke T."/>
            <person name="Kerfeld C.A."/>
        </authorList>
    </citation>
    <scope>NUCLEOTIDE SEQUENCE [LARGE SCALE GENOMIC DNA]</scope>
    <source>
        <strain evidence="2">ATCC 27169 / PCC 6605</strain>
    </source>
</reference>
<dbReference type="OrthoDB" id="9765872at2"/>
<dbReference type="InterPro" id="IPR029058">
    <property type="entry name" value="AB_hydrolase_fold"/>
</dbReference>
<dbReference type="STRING" id="1173020.Cha6605_2788"/>
<proteinExistence type="predicted"/>
<dbReference type="GO" id="GO:0016787">
    <property type="term" value="F:hydrolase activity"/>
    <property type="evidence" value="ECO:0007669"/>
    <property type="project" value="UniProtKB-KW"/>
</dbReference>
<dbReference type="RefSeq" id="WP_015159970.1">
    <property type="nucleotide sequence ID" value="NC_019697.1"/>
</dbReference>
<sequence>MPVQPSNVSQIAPTSDRNPVFLVHGLMDTSVKMRKIASYLRGLGWEVFDIDLHTNDGSTRLEILAQQLADEIDRTFGPDRPIDLLGFSMGGLVSRYYLQRLDGLRRVQRFITISSPHNGTIAANFSRQSGCMQMRPNSTFMQDLSSDVDRLKELNFTSLWTPFDLIILPPSSSQLGIGTQRSISVLAHPLMVSDRRVLLAISEALSQPAKSPIRSNSVAPKIDSECV</sequence>
<dbReference type="HOGENOM" id="CLU_029537_5_0_3"/>
<gene>
    <name evidence="1" type="ORF">Cha6605_2788</name>
</gene>
<dbReference type="eggNOG" id="COG1075">
    <property type="taxonomic scope" value="Bacteria"/>
</dbReference>
<organism evidence="1 2">
    <name type="scientific">Chamaesiphon minutus (strain ATCC 27169 / PCC 6605)</name>
    <dbReference type="NCBI Taxonomy" id="1173020"/>
    <lineage>
        <taxon>Bacteria</taxon>
        <taxon>Bacillati</taxon>
        <taxon>Cyanobacteriota</taxon>
        <taxon>Cyanophyceae</taxon>
        <taxon>Gomontiellales</taxon>
        <taxon>Chamaesiphonaceae</taxon>
        <taxon>Chamaesiphon</taxon>
    </lineage>
</organism>
<dbReference type="PANTHER" id="PTHR37946:SF1">
    <property type="entry name" value="SLL1969 PROTEIN"/>
    <property type="match status" value="1"/>
</dbReference>
<accession>K9UGA4</accession>
<dbReference type="SUPFAM" id="SSF53474">
    <property type="entry name" value="alpha/beta-Hydrolases"/>
    <property type="match status" value="1"/>
</dbReference>